<dbReference type="STRING" id="431595.K3WJ30"/>
<dbReference type="VEuPathDB" id="FungiDB:PYU1_G004961"/>
<accession>K3WJ30</accession>
<protein>
    <recommendedName>
        <fullName evidence="3">Methyltransferase small domain-containing protein</fullName>
    </recommendedName>
</protein>
<dbReference type="AlphaFoldDB" id="K3WJ30"/>
<evidence type="ECO:0000313" key="1">
    <source>
        <dbReference type="EnsemblProtists" id="PYU1_T004972"/>
    </source>
</evidence>
<dbReference type="InterPro" id="IPR029063">
    <property type="entry name" value="SAM-dependent_MTases_sf"/>
</dbReference>
<name>K3WJ30_GLOUD</name>
<dbReference type="SUPFAM" id="SSF53335">
    <property type="entry name" value="S-adenosyl-L-methionine-dependent methyltransferases"/>
    <property type="match status" value="1"/>
</dbReference>
<dbReference type="InParanoid" id="K3WJ30"/>
<dbReference type="InterPro" id="IPR019410">
    <property type="entry name" value="Methyltransf_16"/>
</dbReference>
<proteinExistence type="predicted"/>
<evidence type="ECO:0008006" key="3">
    <source>
        <dbReference type="Google" id="ProtNLM"/>
    </source>
</evidence>
<evidence type="ECO:0000313" key="2">
    <source>
        <dbReference type="Proteomes" id="UP000019132"/>
    </source>
</evidence>
<dbReference type="OMA" id="DIAYMPE"/>
<sequence>MSAVVRGDAKPASAADGQTTTVIPLHVQVDDKPDAQVLRFHCDWDIGIGGSIWTSGQILAEHLQSQQARYRALFQGKNVLELGSGTGYVGLMTAVCFEPANVFLTDLASHVACLERNVALNASVLRPHVNVHVTELAWGSTVHETALLEKLGDDNTHIDVILGTDVAYLRELYDPLLHTLRHVASQHTLVLLGLNRADTDISFFQRLELDGFEYYKISEDQLPTEYHGKDFGLFEIRRR</sequence>
<keyword evidence="2" id="KW-1185">Reference proteome</keyword>
<reference evidence="1" key="3">
    <citation type="submission" date="2015-02" db="UniProtKB">
        <authorList>
            <consortium name="EnsemblProtists"/>
        </authorList>
    </citation>
    <scope>IDENTIFICATION</scope>
    <source>
        <strain evidence="1">DAOM BR144</strain>
    </source>
</reference>
<dbReference type="Gene3D" id="3.40.50.150">
    <property type="entry name" value="Vaccinia Virus protein VP39"/>
    <property type="match status" value="1"/>
</dbReference>
<organism evidence="1 2">
    <name type="scientific">Globisporangium ultimum (strain ATCC 200006 / CBS 805.95 / DAOM BR144)</name>
    <name type="common">Pythium ultimum</name>
    <dbReference type="NCBI Taxonomy" id="431595"/>
    <lineage>
        <taxon>Eukaryota</taxon>
        <taxon>Sar</taxon>
        <taxon>Stramenopiles</taxon>
        <taxon>Oomycota</taxon>
        <taxon>Peronosporomycetes</taxon>
        <taxon>Pythiales</taxon>
        <taxon>Pythiaceae</taxon>
        <taxon>Globisporangium</taxon>
    </lineage>
</organism>
<dbReference type="eggNOG" id="KOG2793">
    <property type="taxonomic scope" value="Eukaryota"/>
</dbReference>
<dbReference type="PANTHER" id="PTHR14614">
    <property type="entry name" value="HEPATOCELLULAR CARCINOMA-ASSOCIATED ANTIGEN"/>
    <property type="match status" value="1"/>
</dbReference>
<dbReference type="EMBL" id="GL376564">
    <property type="status" value="NOT_ANNOTATED_CDS"/>
    <property type="molecule type" value="Genomic_DNA"/>
</dbReference>
<reference evidence="2" key="2">
    <citation type="submission" date="2010-04" db="EMBL/GenBank/DDBJ databases">
        <authorList>
            <person name="Buell R."/>
            <person name="Hamilton J."/>
            <person name="Hostetler J."/>
        </authorList>
    </citation>
    <scope>NUCLEOTIDE SEQUENCE [LARGE SCALE GENOMIC DNA]</scope>
    <source>
        <strain evidence="2">DAOM:BR144</strain>
    </source>
</reference>
<dbReference type="HOGENOM" id="CLU_055721_5_0_1"/>
<dbReference type="Proteomes" id="UP000019132">
    <property type="component" value="Unassembled WGS sequence"/>
</dbReference>
<dbReference type="Pfam" id="PF10294">
    <property type="entry name" value="Methyltransf_16"/>
    <property type="match status" value="1"/>
</dbReference>
<dbReference type="EnsemblProtists" id="PYU1_T004972">
    <property type="protein sequence ID" value="PYU1_T004972"/>
    <property type="gene ID" value="PYU1_G004961"/>
</dbReference>
<reference evidence="2" key="1">
    <citation type="journal article" date="2010" name="Genome Biol.">
        <title>Genome sequence of the necrotrophic plant pathogen Pythium ultimum reveals original pathogenicity mechanisms and effector repertoire.</title>
        <authorList>
            <person name="Levesque C.A."/>
            <person name="Brouwer H."/>
            <person name="Cano L."/>
            <person name="Hamilton J.P."/>
            <person name="Holt C."/>
            <person name="Huitema E."/>
            <person name="Raffaele S."/>
            <person name="Robideau G.P."/>
            <person name="Thines M."/>
            <person name="Win J."/>
            <person name="Zerillo M.M."/>
            <person name="Beakes G.W."/>
            <person name="Boore J.L."/>
            <person name="Busam D."/>
            <person name="Dumas B."/>
            <person name="Ferriera S."/>
            <person name="Fuerstenberg S.I."/>
            <person name="Gachon C.M."/>
            <person name="Gaulin E."/>
            <person name="Govers F."/>
            <person name="Grenville-Briggs L."/>
            <person name="Horner N."/>
            <person name="Hostetler J."/>
            <person name="Jiang R.H."/>
            <person name="Johnson J."/>
            <person name="Krajaejun T."/>
            <person name="Lin H."/>
            <person name="Meijer H.J."/>
            <person name="Moore B."/>
            <person name="Morris P."/>
            <person name="Phuntmart V."/>
            <person name="Puiu D."/>
            <person name="Shetty J."/>
            <person name="Stajich J.E."/>
            <person name="Tripathy S."/>
            <person name="Wawra S."/>
            <person name="van West P."/>
            <person name="Whitty B.R."/>
            <person name="Coutinho P.M."/>
            <person name="Henrissat B."/>
            <person name="Martin F."/>
            <person name="Thomas P.D."/>
            <person name="Tyler B.M."/>
            <person name="De Vries R.P."/>
            <person name="Kamoun S."/>
            <person name="Yandell M."/>
            <person name="Tisserat N."/>
            <person name="Buell C.R."/>
        </authorList>
    </citation>
    <scope>NUCLEOTIDE SEQUENCE</scope>
    <source>
        <strain evidence="2">DAOM:BR144</strain>
    </source>
</reference>